<accession>A0A645J5X3</accession>
<reference evidence="1" key="1">
    <citation type="submission" date="2019-08" db="EMBL/GenBank/DDBJ databases">
        <authorList>
            <person name="Kucharzyk K."/>
            <person name="Murdoch R.W."/>
            <person name="Higgins S."/>
            <person name="Loffler F."/>
        </authorList>
    </citation>
    <scope>NUCLEOTIDE SEQUENCE</scope>
</reference>
<comment type="caution">
    <text evidence="1">The sequence shown here is derived from an EMBL/GenBank/DDBJ whole genome shotgun (WGS) entry which is preliminary data.</text>
</comment>
<dbReference type="EMBL" id="VSSQ01125576">
    <property type="protein sequence ID" value="MPN55874.1"/>
    <property type="molecule type" value="Genomic_DNA"/>
</dbReference>
<proteinExistence type="predicted"/>
<name>A0A645J5X3_9ZZZZ</name>
<sequence length="135" mass="15260">MRILLVEPLTNEAFLLARNRFDKQPQAKLPAFVKCTAQESIAHKAGQRGVLFSVVDPGKQIFRKLAPIPFAKIKIDFRLAAIMVKQRTFAHVCGFCNLSKRDIVLLLKQERCGVQNLLFDVVVFGCCHTRAPSFF</sequence>
<evidence type="ECO:0000313" key="1">
    <source>
        <dbReference type="EMBL" id="MPN55874.1"/>
    </source>
</evidence>
<protein>
    <submittedName>
        <fullName evidence="1">Uncharacterized protein</fullName>
    </submittedName>
</protein>
<gene>
    <name evidence="1" type="ORF">SDC9_203558</name>
</gene>
<dbReference type="AlphaFoldDB" id="A0A645J5X3"/>
<organism evidence="1">
    <name type="scientific">bioreactor metagenome</name>
    <dbReference type="NCBI Taxonomy" id="1076179"/>
    <lineage>
        <taxon>unclassified sequences</taxon>
        <taxon>metagenomes</taxon>
        <taxon>ecological metagenomes</taxon>
    </lineage>
</organism>